<evidence type="ECO:0000313" key="1">
    <source>
        <dbReference type="EMBL" id="KAH3854703.1"/>
    </source>
</evidence>
<dbReference type="EMBL" id="JAIWYP010000003">
    <property type="protein sequence ID" value="KAH3854703.1"/>
    <property type="molecule type" value="Genomic_DNA"/>
</dbReference>
<gene>
    <name evidence="1" type="ORF">DPMN_097251</name>
</gene>
<evidence type="ECO:0000313" key="2">
    <source>
        <dbReference type="Proteomes" id="UP000828390"/>
    </source>
</evidence>
<reference evidence="1" key="1">
    <citation type="journal article" date="2019" name="bioRxiv">
        <title>The Genome of the Zebra Mussel, Dreissena polymorpha: A Resource for Invasive Species Research.</title>
        <authorList>
            <person name="McCartney M.A."/>
            <person name="Auch B."/>
            <person name="Kono T."/>
            <person name="Mallez S."/>
            <person name="Zhang Y."/>
            <person name="Obille A."/>
            <person name="Becker A."/>
            <person name="Abrahante J.E."/>
            <person name="Garbe J."/>
            <person name="Badalamenti J.P."/>
            <person name="Herman A."/>
            <person name="Mangelson H."/>
            <person name="Liachko I."/>
            <person name="Sullivan S."/>
            <person name="Sone E.D."/>
            <person name="Koren S."/>
            <person name="Silverstein K.A.T."/>
            <person name="Beckman K.B."/>
            <person name="Gohl D.M."/>
        </authorList>
    </citation>
    <scope>NUCLEOTIDE SEQUENCE</scope>
    <source>
        <strain evidence="1">Duluth1</strain>
        <tissue evidence="1">Whole animal</tissue>
    </source>
</reference>
<keyword evidence="2" id="KW-1185">Reference proteome</keyword>
<dbReference type="AlphaFoldDB" id="A0A9D4LBG6"/>
<comment type="caution">
    <text evidence="1">The sequence shown here is derived from an EMBL/GenBank/DDBJ whole genome shotgun (WGS) entry which is preliminary data.</text>
</comment>
<accession>A0A9D4LBG6</accession>
<dbReference type="Proteomes" id="UP000828390">
    <property type="component" value="Unassembled WGS sequence"/>
</dbReference>
<reference evidence="1" key="2">
    <citation type="submission" date="2020-11" db="EMBL/GenBank/DDBJ databases">
        <authorList>
            <person name="McCartney M.A."/>
            <person name="Auch B."/>
            <person name="Kono T."/>
            <person name="Mallez S."/>
            <person name="Becker A."/>
            <person name="Gohl D.M."/>
            <person name="Silverstein K.A.T."/>
            <person name="Koren S."/>
            <person name="Bechman K.B."/>
            <person name="Herman A."/>
            <person name="Abrahante J.E."/>
            <person name="Garbe J."/>
        </authorList>
    </citation>
    <scope>NUCLEOTIDE SEQUENCE</scope>
    <source>
        <strain evidence="1">Duluth1</strain>
        <tissue evidence="1">Whole animal</tissue>
    </source>
</reference>
<proteinExistence type="predicted"/>
<protein>
    <submittedName>
        <fullName evidence="1">Uncharacterized protein</fullName>
    </submittedName>
</protein>
<organism evidence="1 2">
    <name type="scientific">Dreissena polymorpha</name>
    <name type="common">Zebra mussel</name>
    <name type="synonym">Mytilus polymorpha</name>
    <dbReference type="NCBI Taxonomy" id="45954"/>
    <lineage>
        <taxon>Eukaryota</taxon>
        <taxon>Metazoa</taxon>
        <taxon>Spiralia</taxon>
        <taxon>Lophotrochozoa</taxon>
        <taxon>Mollusca</taxon>
        <taxon>Bivalvia</taxon>
        <taxon>Autobranchia</taxon>
        <taxon>Heteroconchia</taxon>
        <taxon>Euheterodonta</taxon>
        <taxon>Imparidentia</taxon>
        <taxon>Neoheterodontei</taxon>
        <taxon>Myida</taxon>
        <taxon>Dreissenoidea</taxon>
        <taxon>Dreissenidae</taxon>
        <taxon>Dreissena</taxon>
    </lineage>
</organism>
<name>A0A9D4LBG6_DREPO</name>
<sequence length="53" mass="6258">MFFDKEKLKMHVHCEPSCEKEIICTERRPARHTSSVENCLRNANSYLVDKMVC</sequence>